<feature type="chain" id="PRO_5035233055" evidence="1">
    <location>
        <begin position="20"/>
        <end position="96"/>
    </location>
</feature>
<organism evidence="2 3">
    <name type="scientific">Callithrix jacchus</name>
    <name type="common">White-tufted-ear marmoset</name>
    <name type="synonym">Simia Jacchus</name>
    <dbReference type="NCBI Taxonomy" id="9483"/>
    <lineage>
        <taxon>Eukaryota</taxon>
        <taxon>Metazoa</taxon>
        <taxon>Chordata</taxon>
        <taxon>Craniata</taxon>
        <taxon>Vertebrata</taxon>
        <taxon>Euteleostomi</taxon>
        <taxon>Mammalia</taxon>
        <taxon>Eutheria</taxon>
        <taxon>Euarchontoglires</taxon>
        <taxon>Primates</taxon>
        <taxon>Haplorrhini</taxon>
        <taxon>Platyrrhini</taxon>
        <taxon>Cebidae</taxon>
        <taxon>Callitrichinae</taxon>
        <taxon>Callithrix</taxon>
        <taxon>Callithrix</taxon>
    </lineage>
</organism>
<dbReference type="Proteomes" id="UP000008225">
    <property type="component" value="Chromosome 14"/>
</dbReference>
<protein>
    <submittedName>
        <fullName evidence="2">Uncharacterized protein</fullName>
    </submittedName>
</protein>
<sequence length="96" mass="10628">MNVWLTLSYLLMIDYVSLSFPESSQKQLALKTTSDEKDSVVNIATETKDVQKSGTVYSQKQLAIKATIDKKDSVSNIATEIKDGQKSETGNFAIHI</sequence>
<dbReference type="GeneTree" id="ENSGT00940000163264"/>
<reference evidence="2 3" key="1">
    <citation type="submission" date="2009-03" db="EMBL/GenBank/DDBJ databases">
        <authorList>
            <person name="Warren W."/>
            <person name="Ye L."/>
            <person name="Minx P."/>
            <person name="Worley K."/>
            <person name="Gibbs R."/>
            <person name="Wilson R.K."/>
        </authorList>
    </citation>
    <scope>NUCLEOTIDE SEQUENCE [LARGE SCALE GENOMIC DNA]</scope>
</reference>
<dbReference type="Ensembl" id="ENSCJAT00000131519.1">
    <property type="protein sequence ID" value="ENSCJAP00000089518.1"/>
    <property type="gene ID" value="ENSCJAG00000086853.1"/>
</dbReference>
<reference evidence="2" key="2">
    <citation type="submission" date="2025-08" db="UniProtKB">
        <authorList>
            <consortium name="Ensembl"/>
        </authorList>
    </citation>
    <scope>IDENTIFICATION</scope>
</reference>
<reference evidence="2" key="3">
    <citation type="submission" date="2025-09" db="UniProtKB">
        <authorList>
            <consortium name="Ensembl"/>
        </authorList>
    </citation>
    <scope>IDENTIFICATION</scope>
</reference>
<feature type="signal peptide" evidence="1">
    <location>
        <begin position="1"/>
        <end position="19"/>
    </location>
</feature>
<evidence type="ECO:0000313" key="3">
    <source>
        <dbReference type="Proteomes" id="UP000008225"/>
    </source>
</evidence>
<dbReference type="AlphaFoldDB" id="A0A8I3WGA5"/>
<accession>A0A8I3WGA5</accession>
<evidence type="ECO:0000313" key="2">
    <source>
        <dbReference type="Ensembl" id="ENSCJAP00000089518.1"/>
    </source>
</evidence>
<dbReference type="OMA" id="YLLMIDY"/>
<keyword evidence="3" id="KW-1185">Reference proteome</keyword>
<name>A0A8I3WGA5_CALJA</name>
<proteinExistence type="predicted"/>
<evidence type="ECO:0000256" key="1">
    <source>
        <dbReference type="SAM" id="SignalP"/>
    </source>
</evidence>
<keyword evidence="1" id="KW-0732">Signal</keyword>